<accession>A0ABT9GRG2</accession>
<gene>
    <name evidence="2" type="ORF">Q3O59_11080</name>
</gene>
<dbReference type="EMBL" id="JAUZVY010000004">
    <property type="protein sequence ID" value="MDP4529565.1"/>
    <property type="molecule type" value="Genomic_DNA"/>
</dbReference>
<dbReference type="Proteomes" id="UP001236258">
    <property type="component" value="Unassembled WGS sequence"/>
</dbReference>
<feature type="transmembrane region" description="Helical" evidence="1">
    <location>
        <begin position="243"/>
        <end position="262"/>
    </location>
</feature>
<name>A0ABT9GRG2_9GAMM</name>
<keyword evidence="1" id="KW-1133">Transmembrane helix</keyword>
<keyword evidence="1" id="KW-0472">Membrane</keyword>
<evidence type="ECO:0000256" key="1">
    <source>
        <dbReference type="SAM" id="Phobius"/>
    </source>
</evidence>
<keyword evidence="1" id="KW-0812">Transmembrane</keyword>
<sequence length="309" mass="34951">MDLLERYLAAVQQELPKEKQQDVTRELKANILDQLDALQEQAPSLTDEERIHSVLKQLGPPKQMAHQFAPPTPLIPIGLMPLFSYTLAMVFGILFLIQVIQSSLLWLGNEQVGLLLMLKHMAGGFIRDATFAFSVITLIFWMIGKEQGSACKSTTSWDPAKLPQLAKPWQQIELSDIFTDLATYLFLLLLIWYPVFGQNLASVELSITSRFLLQAFSPLLLLGIALSAWQLKQRYWSAALLKSNLALNALLVTAIVILAWTSPFLSGVPAQLPWLTTEQLERSITITLLIIALFPGWEVIRDWRRLQRM</sequence>
<feature type="transmembrane region" description="Helical" evidence="1">
    <location>
        <begin position="82"/>
        <end position="104"/>
    </location>
</feature>
<evidence type="ECO:0000313" key="2">
    <source>
        <dbReference type="EMBL" id="MDP4529565.1"/>
    </source>
</evidence>
<keyword evidence="3" id="KW-1185">Reference proteome</keyword>
<evidence type="ECO:0000313" key="3">
    <source>
        <dbReference type="Proteomes" id="UP001236258"/>
    </source>
</evidence>
<organism evidence="2 3">
    <name type="scientific">Alkalimonas delamerensis</name>
    <dbReference type="NCBI Taxonomy" id="265981"/>
    <lineage>
        <taxon>Bacteria</taxon>
        <taxon>Pseudomonadati</taxon>
        <taxon>Pseudomonadota</taxon>
        <taxon>Gammaproteobacteria</taxon>
        <taxon>Alkalimonas</taxon>
    </lineage>
</organism>
<dbReference type="RefSeq" id="WP_305945641.1">
    <property type="nucleotide sequence ID" value="NZ_JAUZVY010000004.1"/>
</dbReference>
<feature type="transmembrane region" description="Helical" evidence="1">
    <location>
        <begin position="124"/>
        <end position="143"/>
    </location>
</feature>
<comment type="caution">
    <text evidence="2">The sequence shown here is derived from an EMBL/GenBank/DDBJ whole genome shotgun (WGS) entry which is preliminary data.</text>
</comment>
<feature type="transmembrane region" description="Helical" evidence="1">
    <location>
        <begin position="211"/>
        <end position="231"/>
    </location>
</feature>
<reference evidence="2 3" key="1">
    <citation type="submission" date="2023-08" db="EMBL/GenBank/DDBJ databases">
        <authorList>
            <person name="Joshi A."/>
            <person name="Thite S."/>
        </authorList>
    </citation>
    <scope>NUCLEOTIDE SEQUENCE [LARGE SCALE GENOMIC DNA]</scope>
    <source>
        <strain evidence="2 3">1E1</strain>
    </source>
</reference>
<feature type="transmembrane region" description="Helical" evidence="1">
    <location>
        <begin position="177"/>
        <end position="196"/>
    </location>
</feature>
<protein>
    <submittedName>
        <fullName evidence="2">Uncharacterized protein</fullName>
    </submittedName>
</protein>
<feature type="transmembrane region" description="Helical" evidence="1">
    <location>
        <begin position="282"/>
        <end position="300"/>
    </location>
</feature>
<proteinExistence type="predicted"/>